<dbReference type="Proteomes" id="UP000735302">
    <property type="component" value="Unassembled WGS sequence"/>
</dbReference>
<proteinExistence type="predicted"/>
<dbReference type="EMBL" id="BLXT01007309">
    <property type="protein sequence ID" value="GFO38378.1"/>
    <property type="molecule type" value="Genomic_DNA"/>
</dbReference>
<evidence type="ECO:0000313" key="1">
    <source>
        <dbReference type="EMBL" id="GFO38378.1"/>
    </source>
</evidence>
<organism evidence="1 2">
    <name type="scientific">Plakobranchus ocellatus</name>
    <dbReference type="NCBI Taxonomy" id="259542"/>
    <lineage>
        <taxon>Eukaryota</taxon>
        <taxon>Metazoa</taxon>
        <taxon>Spiralia</taxon>
        <taxon>Lophotrochozoa</taxon>
        <taxon>Mollusca</taxon>
        <taxon>Gastropoda</taxon>
        <taxon>Heterobranchia</taxon>
        <taxon>Euthyneura</taxon>
        <taxon>Panpulmonata</taxon>
        <taxon>Sacoglossa</taxon>
        <taxon>Placobranchoidea</taxon>
        <taxon>Plakobranchidae</taxon>
        <taxon>Plakobranchus</taxon>
    </lineage>
</organism>
<protein>
    <submittedName>
        <fullName evidence="1">Uncharacterized protein</fullName>
    </submittedName>
</protein>
<name>A0AAV4D2W3_9GAST</name>
<comment type="caution">
    <text evidence="1">The sequence shown here is derived from an EMBL/GenBank/DDBJ whole genome shotgun (WGS) entry which is preliminary data.</text>
</comment>
<gene>
    <name evidence="1" type="ORF">PoB_006488300</name>
</gene>
<reference evidence="1 2" key="1">
    <citation type="journal article" date="2021" name="Elife">
        <title>Chloroplast acquisition without the gene transfer in kleptoplastic sea slugs, Plakobranchus ocellatus.</title>
        <authorList>
            <person name="Maeda T."/>
            <person name="Takahashi S."/>
            <person name="Yoshida T."/>
            <person name="Shimamura S."/>
            <person name="Takaki Y."/>
            <person name="Nagai Y."/>
            <person name="Toyoda A."/>
            <person name="Suzuki Y."/>
            <person name="Arimoto A."/>
            <person name="Ishii H."/>
            <person name="Satoh N."/>
            <person name="Nishiyama T."/>
            <person name="Hasebe M."/>
            <person name="Maruyama T."/>
            <person name="Minagawa J."/>
            <person name="Obokata J."/>
            <person name="Shigenobu S."/>
        </authorList>
    </citation>
    <scope>NUCLEOTIDE SEQUENCE [LARGE SCALE GENOMIC DNA]</scope>
</reference>
<accession>A0AAV4D2W3</accession>
<sequence length="84" mass="9824">MLRKQLRNLKKQMKAPPEGEAGLQELLKDMTFSLKQSRTCQEKTKLEGKPRDFVQSLISDARQLFQQQDLDLAQKEFETHLCMT</sequence>
<evidence type="ECO:0000313" key="2">
    <source>
        <dbReference type="Proteomes" id="UP000735302"/>
    </source>
</evidence>
<dbReference type="AlphaFoldDB" id="A0AAV4D2W3"/>
<keyword evidence="2" id="KW-1185">Reference proteome</keyword>